<feature type="region of interest" description="Disordered" evidence="1">
    <location>
        <begin position="43"/>
        <end position="64"/>
    </location>
</feature>
<accession>A0A212J030</accession>
<feature type="signal peptide" evidence="3">
    <location>
        <begin position="1"/>
        <end position="39"/>
    </location>
</feature>
<feature type="transmembrane region" description="Helical" evidence="2">
    <location>
        <begin position="470"/>
        <end position="491"/>
    </location>
</feature>
<keyword evidence="2" id="KW-1133">Transmembrane helix</keyword>
<proteinExistence type="predicted"/>
<feature type="compositionally biased region" description="Basic and acidic residues" evidence="1">
    <location>
        <begin position="46"/>
        <end position="60"/>
    </location>
</feature>
<dbReference type="InterPro" id="IPR025060">
    <property type="entry name" value="DUF3999"/>
</dbReference>
<dbReference type="AlphaFoldDB" id="A0A212J030"/>
<keyword evidence="2" id="KW-0812">Transmembrane</keyword>
<evidence type="ECO:0000256" key="3">
    <source>
        <dbReference type="SAM" id="SignalP"/>
    </source>
</evidence>
<evidence type="ECO:0000256" key="2">
    <source>
        <dbReference type="SAM" id="Phobius"/>
    </source>
</evidence>
<name>A0A212J030_9DELT</name>
<protein>
    <recommendedName>
        <fullName evidence="5">DUF3999 domain-containing protein</fullName>
    </recommendedName>
</protein>
<keyword evidence="3" id="KW-0732">Signal</keyword>
<dbReference type="EMBL" id="FLUQ01000001">
    <property type="protein sequence ID" value="SBV92816.1"/>
    <property type="molecule type" value="Genomic_DNA"/>
</dbReference>
<organism evidence="4">
    <name type="scientific">uncultured delta proteobacterium</name>
    <dbReference type="NCBI Taxonomy" id="34034"/>
    <lineage>
        <taxon>Bacteria</taxon>
        <taxon>Deltaproteobacteria</taxon>
        <taxon>environmental samples</taxon>
    </lineage>
</organism>
<keyword evidence="2" id="KW-0472">Membrane</keyword>
<reference evidence="4" key="1">
    <citation type="submission" date="2016-04" db="EMBL/GenBank/DDBJ databases">
        <authorList>
            <person name="Evans L.H."/>
            <person name="Alamgir A."/>
            <person name="Owens N."/>
            <person name="Weber N.D."/>
            <person name="Virtaneva K."/>
            <person name="Barbian K."/>
            <person name="Babar A."/>
            <person name="Rosenke K."/>
        </authorList>
    </citation>
    <scope>NUCLEOTIDE SEQUENCE</scope>
    <source>
        <strain evidence="4">86</strain>
    </source>
</reference>
<sequence>MPQRTNNGFGLVRRGLAPALALAFTLALALMFMAESAQAASLSSSRADRRAARNEAKTQAEEVPLTPETFSHKLVLDGQAGSVLSFTLPEAVHKGLELTTFQDLCVFDADGTPVPFQLRAPQGTNQRLEVEKELPYFMWQPEKPGAGTPGTMDIEINAKGGIVRIKGQTDDLAKPGPVSYLLDMQAFFDAASSPVSRGGLAFADDDLRERAIKVLLAGDEPFMVSVTMKTSADLDSWTSIGRPQMLVRTRQGDVTLERDTLVLPGTAKRYLLLQFADSDVPIFSFAARAVFDKTTHEVRETIVPGTLSENKRQIGYTLPGRFPVTAIGFDLAQAEMMAVRLSGADDPEKPYAQRASGFIYRLERDGVTVTGEPFPVTQSNRYWRLSAAGDIPFAAAPGMRVYWQPRELLFLARGKGPWTLAFGRQTAVQASALPMLGQSDVQTAREIASPPTDTGATTPAVAKKEESREWVLWAVLILAVVFLSGVTVWLVRSMKK</sequence>
<evidence type="ECO:0000256" key="1">
    <source>
        <dbReference type="SAM" id="MobiDB-lite"/>
    </source>
</evidence>
<dbReference type="Pfam" id="PF13163">
    <property type="entry name" value="DUF3999"/>
    <property type="match status" value="1"/>
</dbReference>
<evidence type="ECO:0008006" key="5">
    <source>
        <dbReference type="Google" id="ProtNLM"/>
    </source>
</evidence>
<gene>
    <name evidence="4" type="ORF">KL86DPRO_10424</name>
</gene>
<evidence type="ECO:0000313" key="4">
    <source>
        <dbReference type="EMBL" id="SBV92816.1"/>
    </source>
</evidence>
<feature type="chain" id="PRO_5013075280" description="DUF3999 domain-containing protein" evidence="3">
    <location>
        <begin position="40"/>
        <end position="496"/>
    </location>
</feature>